<proteinExistence type="predicted"/>
<evidence type="ECO:0000313" key="2">
    <source>
        <dbReference type="Proteomes" id="UP001398420"/>
    </source>
</evidence>
<dbReference type="InterPro" id="IPR011050">
    <property type="entry name" value="Pectin_lyase_fold/virulence"/>
</dbReference>
<gene>
    <name evidence="1" type="ORF">AAF454_03725</name>
</gene>
<reference evidence="1 2" key="1">
    <citation type="submission" date="2024-04" db="EMBL/GenBank/DDBJ databases">
        <authorList>
            <person name="Wu Y.S."/>
            <person name="Zhang L."/>
        </authorList>
    </citation>
    <scope>NUCLEOTIDE SEQUENCE [LARGE SCALE GENOMIC DNA]</scope>
    <source>
        <strain evidence="1 2">KG-01</strain>
    </source>
</reference>
<accession>A0ABU9LLJ6</accession>
<keyword evidence="2" id="KW-1185">Reference proteome</keyword>
<dbReference type="InterPro" id="IPR012334">
    <property type="entry name" value="Pectin_lyas_fold"/>
</dbReference>
<evidence type="ECO:0000313" key="1">
    <source>
        <dbReference type="EMBL" id="MEL5987536.1"/>
    </source>
</evidence>
<protein>
    <submittedName>
        <fullName evidence="1">Right-handed parallel beta-helix repeat-containing protein</fullName>
    </submittedName>
</protein>
<sequence length="781" mass="88703">MTIRINWRAIFLCVFTLSFVVLVSGEVAQAKTYQVTPNSKPLIKTKNSNQHTKHYYLLKGYLERIEKEGGGKLILKKGTYKISNNLYIPSNTTLELKDGTKVQKYNQTGKANFKASKSLFLLVPSQTVKKDKQVNGYAGSKNITIKGYGSATIDLGKIEKAQGIVSAHTNNVRITGIQFRNNHKGTFIHIIGSTKQNIENNHFLYATKQTTTPAIRLESAMKHAAVLNYAWIKHDQVTNQYVTISNNQFDSQYMAVRTSTYNKKAHQTGIIIESNQLKRMNNTSLYLVGWANPIIDHNQFDDTMGKANATIELRAVQTPVIRKNMFIRSNQMVAFRTLSESLQLGLSATKNTFTLDNKRDLLTNKARQVKQNIIILPSGSYNQTGNKAEIMDEAEFQKDVYHVNHDTKPLNRTYELRPSYTSMTKDYYVLRSIFEQLEKQNGGTVYIEKGTYMLTNTLFIPSNVTVELEDGVILKKALETDATTMPLSNSIFQLVPPSKANKKASVREYDGSQNIKIYSQGRATIDLQHKYFSFGVIMAHTNNVVFKNIDFRNMNSGHFIELDASQDVLIDACTFEDSTPSENMVKEAINIDTPDRATKGFNSEWSSFDRTPVNRVTIQDSTFKNIDRAIGTHKYSGEGIIKGVHYESKPHKGIVIQNNIFMDIRNDAIRAMNWDGPIISQNYFKNIAVGQSGKRGILSSGSYAPRYEHNTFENVGRAMQFLPWRNNVNAEEYEIIYDRLDEEAIRALETNIGKDLDEYFIRISDQYLVYTNPKKVTIIKQ</sequence>
<organism evidence="1 2">
    <name type="scientific">Kurthia gibsonii</name>
    <dbReference type="NCBI Taxonomy" id="33946"/>
    <lineage>
        <taxon>Bacteria</taxon>
        <taxon>Bacillati</taxon>
        <taxon>Bacillota</taxon>
        <taxon>Bacilli</taxon>
        <taxon>Bacillales</taxon>
        <taxon>Caryophanaceae</taxon>
        <taxon>Kurthia</taxon>
    </lineage>
</organism>
<name>A0ABU9LLJ6_9BACL</name>
<dbReference type="SUPFAM" id="SSF51126">
    <property type="entry name" value="Pectin lyase-like"/>
    <property type="match status" value="2"/>
</dbReference>
<dbReference type="RefSeq" id="WP_087680422.1">
    <property type="nucleotide sequence ID" value="NZ_JBCEWA010000002.1"/>
</dbReference>
<dbReference type="EMBL" id="JBCEWA010000002">
    <property type="protein sequence ID" value="MEL5987536.1"/>
    <property type="molecule type" value="Genomic_DNA"/>
</dbReference>
<dbReference type="SMART" id="SM00710">
    <property type="entry name" value="PbH1"/>
    <property type="match status" value="7"/>
</dbReference>
<comment type="caution">
    <text evidence="1">The sequence shown here is derived from an EMBL/GenBank/DDBJ whole genome shotgun (WGS) entry which is preliminary data.</text>
</comment>
<dbReference type="InterPro" id="IPR006626">
    <property type="entry name" value="PbH1"/>
</dbReference>
<dbReference type="Proteomes" id="UP001398420">
    <property type="component" value="Unassembled WGS sequence"/>
</dbReference>
<dbReference type="Gene3D" id="2.160.20.10">
    <property type="entry name" value="Single-stranded right-handed beta-helix, Pectin lyase-like"/>
    <property type="match status" value="2"/>
</dbReference>